<proteinExistence type="predicted"/>
<comment type="caution">
    <text evidence="1">The sequence shown here is derived from an EMBL/GenBank/DDBJ whole genome shotgun (WGS) entry which is preliminary data.</text>
</comment>
<evidence type="ECO:0000313" key="2">
    <source>
        <dbReference type="Proteomes" id="UP001162156"/>
    </source>
</evidence>
<dbReference type="Proteomes" id="UP001162156">
    <property type="component" value="Unassembled WGS sequence"/>
</dbReference>
<evidence type="ECO:0008006" key="3">
    <source>
        <dbReference type="Google" id="ProtNLM"/>
    </source>
</evidence>
<organism evidence="1 2">
    <name type="scientific">Rhamnusium bicolor</name>
    <dbReference type="NCBI Taxonomy" id="1586634"/>
    <lineage>
        <taxon>Eukaryota</taxon>
        <taxon>Metazoa</taxon>
        <taxon>Ecdysozoa</taxon>
        <taxon>Arthropoda</taxon>
        <taxon>Hexapoda</taxon>
        <taxon>Insecta</taxon>
        <taxon>Pterygota</taxon>
        <taxon>Neoptera</taxon>
        <taxon>Endopterygota</taxon>
        <taxon>Coleoptera</taxon>
        <taxon>Polyphaga</taxon>
        <taxon>Cucujiformia</taxon>
        <taxon>Chrysomeloidea</taxon>
        <taxon>Cerambycidae</taxon>
        <taxon>Lepturinae</taxon>
        <taxon>Rhagiini</taxon>
        <taxon>Rhamnusium</taxon>
    </lineage>
</organism>
<name>A0AAV8WJS6_9CUCU</name>
<dbReference type="EMBL" id="JANEYF010005891">
    <property type="protein sequence ID" value="KAJ8926465.1"/>
    <property type="molecule type" value="Genomic_DNA"/>
</dbReference>
<gene>
    <name evidence="1" type="ORF">NQ314_021168</name>
</gene>
<keyword evidence="2" id="KW-1185">Reference proteome</keyword>
<dbReference type="AlphaFoldDB" id="A0AAV8WJS6"/>
<protein>
    <recommendedName>
        <fullName evidence="3">DDE-1 domain-containing protein</fullName>
    </recommendedName>
</protein>
<reference evidence="1" key="1">
    <citation type="journal article" date="2023" name="Insect Mol. Biol.">
        <title>Genome sequencing provides insights into the evolution of gene families encoding plant cell wall-degrading enzymes in longhorned beetles.</title>
        <authorList>
            <person name="Shin N.R."/>
            <person name="Okamura Y."/>
            <person name="Kirsch R."/>
            <person name="Pauchet Y."/>
        </authorList>
    </citation>
    <scope>NUCLEOTIDE SEQUENCE</scope>
    <source>
        <strain evidence="1">RBIC_L_NR</strain>
    </source>
</reference>
<accession>A0AAV8WJS6</accession>
<evidence type="ECO:0000313" key="1">
    <source>
        <dbReference type="EMBL" id="KAJ8926465.1"/>
    </source>
</evidence>
<sequence>MASINNIEMPESWRQNKQAGVERLHDFFKRHPDLSVRRPENCLSRMIASNPNNVKVFFENLRKILLRNPDVFKDGSRIYNLDKTATTTVQKTCKVVAVRGTKQVSKATSGERGTLATTCCIISASGNSLPPVMIFPRKKINPRMTKDLFPDVMKHFIKYSNSSKENPSLLVYDNHESHLSITTLNIAKKME</sequence>